<comment type="pathway">
    <text evidence="3">Purine metabolism; IMP biosynthesis via de novo pathway; formate from 10-formyl-5,6,7,8-tetrahydrofolate: step 1/1.</text>
</comment>
<dbReference type="InterPro" id="IPR036477">
    <property type="entry name" value="Formyl_transf_N_sf"/>
</dbReference>
<dbReference type="Gene3D" id="3.30.70.260">
    <property type="match status" value="1"/>
</dbReference>
<dbReference type="GO" id="GO:0006189">
    <property type="term" value="P:'de novo' IMP biosynthetic process"/>
    <property type="evidence" value="ECO:0007669"/>
    <property type="project" value="UniProtKB-UniRule"/>
</dbReference>
<protein>
    <recommendedName>
        <fullName evidence="3 4">Formyltetrahydrofolate deformylase</fullName>
        <ecNumber evidence="3 4">3.5.1.10</ecNumber>
    </recommendedName>
    <alternativeName>
        <fullName evidence="3">Formyl-FH(4) hydrolase</fullName>
    </alternativeName>
</protein>
<evidence type="ECO:0000313" key="6">
    <source>
        <dbReference type="EMBL" id="GAB54179.1"/>
    </source>
</evidence>
<dbReference type="Proteomes" id="UP000053586">
    <property type="component" value="Unassembled WGS sequence"/>
</dbReference>
<feature type="domain" description="ACT" evidence="5">
    <location>
        <begin position="14"/>
        <end position="94"/>
    </location>
</feature>
<keyword evidence="3" id="KW-0658">Purine biosynthesis</keyword>
<dbReference type="Pfam" id="PF01842">
    <property type="entry name" value="ACT"/>
    <property type="match status" value="1"/>
</dbReference>
<dbReference type="SUPFAM" id="SSF53328">
    <property type="entry name" value="Formyltransferase"/>
    <property type="match status" value="1"/>
</dbReference>
<organism evidence="6 7">
    <name type="scientific">Glaciecola punicea ACAM 611</name>
    <dbReference type="NCBI Taxonomy" id="1121923"/>
    <lineage>
        <taxon>Bacteria</taxon>
        <taxon>Pseudomonadati</taxon>
        <taxon>Pseudomonadota</taxon>
        <taxon>Gammaproteobacteria</taxon>
        <taxon>Alteromonadales</taxon>
        <taxon>Alteromonadaceae</taxon>
        <taxon>Glaciecola</taxon>
    </lineage>
</organism>
<dbReference type="eggNOG" id="COG0788">
    <property type="taxonomic scope" value="Bacteria"/>
</dbReference>
<dbReference type="InterPro" id="IPR041729">
    <property type="entry name" value="Formyl-FH4-Hydrolase_C"/>
</dbReference>
<reference evidence="6 7" key="2">
    <citation type="journal article" date="2017" name="Antonie Van Leeuwenhoek">
        <title>Rhizobium rhizosphaerae sp. nov., a novel species isolated from rice rhizosphere.</title>
        <authorList>
            <person name="Zhao J.J."/>
            <person name="Zhang J."/>
            <person name="Zhang R.J."/>
            <person name="Zhang C.W."/>
            <person name="Yin H.Q."/>
            <person name="Zhang X.X."/>
        </authorList>
    </citation>
    <scope>NUCLEOTIDE SEQUENCE [LARGE SCALE GENOMIC DNA]</scope>
    <source>
        <strain evidence="6 7">ACAM 611</strain>
    </source>
</reference>
<dbReference type="EC" id="3.5.1.10" evidence="3 4"/>
<dbReference type="CDD" id="cd04875">
    <property type="entry name" value="ACT_F4HF-DF"/>
    <property type="match status" value="1"/>
</dbReference>
<comment type="catalytic activity">
    <reaction evidence="3">
        <text>(6R)-10-formyltetrahydrofolate + H2O = (6S)-5,6,7,8-tetrahydrofolate + formate + H(+)</text>
        <dbReference type="Rhea" id="RHEA:19833"/>
        <dbReference type="ChEBI" id="CHEBI:15377"/>
        <dbReference type="ChEBI" id="CHEBI:15378"/>
        <dbReference type="ChEBI" id="CHEBI:15740"/>
        <dbReference type="ChEBI" id="CHEBI:57453"/>
        <dbReference type="ChEBI" id="CHEBI:195366"/>
        <dbReference type="EC" id="3.5.1.10"/>
    </reaction>
</comment>
<dbReference type="InterPro" id="IPR044074">
    <property type="entry name" value="PurU_ACT"/>
</dbReference>
<dbReference type="InterPro" id="IPR002912">
    <property type="entry name" value="ACT_dom"/>
</dbReference>
<dbReference type="UniPathway" id="UPA00074">
    <property type="reaction ID" value="UER00170"/>
</dbReference>
<keyword evidence="2 3" id="KW-0378">Hydrolase</keyword>
<dbReference type="EMBL" id="BAET01000002">
    <property type="protein sequence ID" value="GAB54179.1"/>
    <property type="molecule type" value="Genomic_DNA"/>
</dbReference>
<reference evidence="6 7" key="1">
    <citation type="journal article" date="2012" name="J. Bacteriol.">
        <title>Genome sequence of proteorhodopsin-containing sea ice bacterium Glaciecola punicea ACAM 611T.</title>
        <authorList>
            <person name="Qin Q.-L."/>
            <person name="Xie B.-B."/>
            <person name="Shu Y.-L."/>
            <person name="Rong J.-C."/>
            <person name="Zhao D.-L."/>
            <person name="Zhang X.-Y."/>
            <person name="Chen X.-L."/>
            <person name="Zhou B.-C."/>
            <person name="Zhanga Y.-Z."/>
        </authorList>
    </citation>
    <scope>NUCLEOTIDE SEQUENCE [LARGE SCALE GENOMIC DNA]</scope>
    <source>
        <strain evidence="6 7">ACAM 611</strain>
    </source>
</reference>
<dbReference type="PANTHER" id="PTHR42706:SF1">
    <property type="entry name" value="FORMYLTETRAHYDROFOLATE DEFORMYLASE 2, MITOCHONDRIAL"/>
    <property type="match status" value="1"/>
</dbReference>
<gene>
    <name evidence="3 6" type="primary">purU</name>
    <name evidence="6" type="ORF">GPUN_0025</name>
</gene>
<evidence type="ECO:0000256" key="4">
    <source>
        <dbReference type="NCBIfam" id="TIGR00655"/>
    </source>
</evidence>
<evidence type="ECO:0000256" key="3">
    <source>
        <dbReference type="HAMAP-Rule" id="MF_01927"/>
    </source>
</evidence>
<evidence type="ECO:0000256" key="1">
    <source>
        <dbReference type="ARBA" id="ARBA00022563"/>
    </source>
</evidence>
<dbReference type="InterPro" id="IPR045865">
    <property type="entry name" value="ACT-like_dom_sf"/>
</dbReference>
<dbReference type="PANTHER" id="PTHR42706">
    <property type="entry name" value="FORMYLTETRAHYDROFOLATE DEFORMYLASE"/>
    <property type="match status" value="1"/>
</dbReference>
<dbReference type="NCBIfam" id="TIGR00655">
    <property type="entry name" value="PurU"/>
    <property type="match status" value="1"/>
</dbReference>
<dbReference type="PROSITE" id="PS51671">
    <property type="entry name" value="ACT"/>
    <property type="match status" value="1"/>
</dbReference>
<dbReference type="PIRSF" id="PIRSF036480">
    <property type="entry name" value="FormyFH4_hydr"/>
    <property type="match status" value="1"/>
</dbReference>
<dbReference type="Gene3D" id="3.40.50.170">
    <property type="entry name" value="Formyl transferase, N-terminal domain"/>
    <property type="match status" value="1"/>
</dbReference>
<feature type="active site" evidence="3">
    <location>
        <position position="234"/>
    </location>
</feature>
<dbReference type="HAMAP" id="MF_01927">
    <property type="entry name" value="PurU"/>
    <property type="match status" value="1"/>
</dbReference>
<proteinExistence type="inferred from homology"/>
<dbReference type="GO" id="GO:0008864">
    <property type="term" value="F:formyltetrahydrofolate deformylase activity"/>
    <property type="evidence" value="ECO:0007669"/>
    <property type="project" value="UniProtKB-UniRule"/>
</dbReference>
<dbReference type="STRING" id="56804.BAE46_03480"/>
<dbReference type="InterPro" id="IPR002376">
    <property type="entry name" value="Formyl_transf_N"/>
</dbReference>
<dbReference type="CDD" id="cd08648">
    <property type="entry name" value="FMT_core_Formyl-FH4-Hydrolase_C"/>
    <property type="match status" value="1"/>
</dbReference>
<dbReference type="NCBIfam" id="NF004684">
    <property type="entry name" value="PRK06027.1"/>
    <property type="match status" value="1"/>
</dbReference>
<keyword evidence="1 3" id="KW-0554">One-carbon metabolism</keyword>
<comment type="similarity">
    <text evidence="3">Belongs to the PurU family.</text>
</comment>
<dbReference type="SUPFAM" id="SSF55021">
    <property type="entry name" value="ACT-like"/>
    <property type="match status" value="1"/>
</dbReference>
<sequence length="290" mass="33088">MPSAENNMDASTYRVVIDCPDQVGLVAAVSQFFASVNASILEASHHTDVKLARFFMRHEIAANSLKLNHTDFKQAFAQLAQKYDMRWSLNSSRSKPKVALLVSKEEHCLNDVLHRWHTGELNCDIPCIIGNHKSMQKYADWYEIPFHYIDFSNKTEAFAHIEALIRDYKVDLTVLARFMQIIPDDVCQRLSGKIINIHHSFLPSFVGAKPYQQAYDRGVKLIGATCHYVTSVLDEGPIIEQEVMRISHSDSSDDMVRKGKRCEINALANGLRYHIEDRVIVFESKTIVFN</sequence>
<dbReference type="AlphaFoldDB" id="H5T7A2"/>
<comment type="caution">
    <text evidence="6">The sequence shown here is derived from an EMBL/GenBank/DDBJ whole genome shotgun (WGS) entry which is preliminary data.</text>
</comment>
<evidence type="ECO:0000259" key="5">
    <source>
        <dbReference type="PROSITE" id="PS51671"/>
    </source>
</evidence>
<name>H5T7A2_9ALTE</name>
<dbReference type="GO" id="GO:0006730">
    <property type="term" value="P:one-carbon metabolic process"/>
    <property type="evidence" value="ECO:0007669"/>
    <property type="project" value="UniProtKB-KW"/>
</dbReference>
<evidence type="ECO:0000313" key="7">
    <source>
        <dbReference type="Proteomes" id="UP000053586"/>
    </source>
</evidence>
<accession>H5T7A2</accession>
<comment type="function">
    <text evidence="3">Catalyzes the hydrolysis of 10-formyltetrahydrofolate (formyl-FH4) to formate and tetrahydrofolate (FH4).</text>
</comment>
<keyword evidence="7" id="KW-1185">Reference proteome</keyword>
<dbReference type="PRINTS" id="PR01575">
    <property type="entry name" value="FFH4HYDRLASE"/>
</dbReference>
<dbReference type="InterPro" id="IPR004810">
    <property type="entry name" value="PurU"/>
</dbReference>
<evidence type="ECO:0000256" key="2">
    <source>
        <dbReference type="ARBA" id="ARBA00022801"/>
    </source>
</evidence>
<dbReference type="Pfam" id="PF00551">
    <property type="entry name" value="Formyl_trans_N"/>
    <property type="match status" value="1"/>
</dbReference>